<gene>
    <name evidence="7" type="ORF">KC729_20425</name>
</gene>
<comment type="subcellular location">
    <subcellularLocation>
        <location evidence="1">Cell projection</location>
        <location evidence="1">Cilium</location>
    </subcellularLocation>
    <subcellularLocation>
        <location evidence="2">Cytoplasm</location>
    </subcellularLocation>
</comment>
<dbReference type="EMBL" id="JAGQHR010000969">
    <property type="protein sequence ID" value="MCA9730061.1"/>
    <property type="molecule type" value="Genomic_DNA"/>
</dbReference>
<dbReference type="AlphaFoldDB" id="A0A956RQU3"/>
<evidence type="ECO:0000256" key="1">
    <source>
        <dbReference type="ARBA" id="ARBA00004138"/>
    </source>
</evidence>
<evidence type="ECO:0000313" key="7">
    <source>
        <dbReference type="EMBL" id="MCA9730061.1"/>
    </source>
</evidence>
<sequence>MRTTPGSSLARISVWVLLLLAGTRFLSGCTEDKGTDPPIPQLDKTSLDFGEVAVGSSADRSFTVENIGAGTLSGTFSETCPEFSIVAGGGDFAVEKDEVLVVTIRFTPSSTGTKSCTVRSGNDGLGRITCEGVGIEPVDGSCCNDDGACCNDDGADGQGFCGVCRLSILACLWRARWR</sequence>
<keyword evidence="3" id="KW-0963">Cytoplasm</keyword>
<dbReference type="Proteomes" id="UP000697710">
    <property type="component" value="Unassembled WGS sequence"/>
</dbReference>
<feature type="non-terminal residue" evidence="7">
    <location>
        <position position="178"/>
    </location>
</feature>
<keyword evidence="5" id="KW-0966">Cell projection</keyword>
<evidence type="ECO:0000256" key="4">
    <source>
        <dbReference type="ARBA" id="ARBA00023069"/>
    </source>
</evidence>
<keyword evidence="4" id="KW-0969">Cilium</keyword>
<proteinExistence type="predicted"/>
<dbReference type="InterPro" id="IPR053879">
    <property type="entry name" value="HYDIN_VesB_CFA65-like_Ig"/>
</dbReference>
<dbReference type="GO" id="GO:0005737">
    <property type="term" value="C:cytoplasm"/>
    <property type="evidence" value="ECO:0007669"/>
    <property type="project" value="UniProtKB-SubCell"/>
</dbReference>
<feature type="domain" description="HYDIN/VesB/CFA65-like Ig-like" evidence="6">
    <location>
        <begin position="41"/>
        <end position="115"/>
    </location>
</feature>
<comment type="caution">
    <text evidence="7">The sequence shown here is derived from an EMBL/GenBank/DDBJ whole genome shotgun (WGS) entry which is preliminary data.</text>
</comment>
<evidence type="ECO:0000256" key="2">
    <source>
        <dbReference type="ARBA" id="ARBA00004496"/>
    </source>
</evidence>
<evidence type="ECO:0000256" key="3">
    <source>
        <dbReference type="ARBA" id="ARBA00022490"/>
    </source>
</evidence>
<dbReference type="Gene3D" id="2.60.40.10">
    <property type="entry name" value="Immunoglobulins"/>
    <property type="match status" value="1"/>
</dbReference>
<protein>
    <recommendedName>
        <fullName evidence="6">HYDIN/VesB/CFA65-like Ig-like domain-containing protein</fullName>
    </recommendedName>
</protein>
<dbReference type="InterPro" id="IPR013783">
    <property type="entry name" value="Ig-like_fold"/>
</dbReference>
<reference evidence="7" key="2">
    <citation type="journal article" date="2021" name="Microbiome">
        <title>Successional dynamics and alternative stable states in a saline activated sludge microbial community over 9 years.</title>
        <authorList>
            <person name="Wang Y."/>
            <person name="Ye J."/>
            <person name="Ju F."/>
            <person name="Liu L."/>
            <person name="Boyd J.A."/>
            <person name="Deng Y."/>
            <person name="Parks D.H."/>
            <person name="Jiang X."/>
            <person name="Yin X."/>
            <person name="Woodcroft B.J."/>
            <person name="Tyson G.W."/>
            <person name="Hugenholtz P."/>
            <person name="Polz M.F."/>
            <person name="Zhang T."/>
        </authorList>
    </citation>
    <scope>NUCLEOTIDE SEQUENCE</scope>
    <source>
        <strain evidence="7">HKST-UBA01</strain>
    </source>
</reference>
<accession>A0A956RQU3</accession>
<evidence type="ECO:0000313" key="8">
    <source>
        <dbReference type="Proteomes" id="UP000697710"/>
    </source>
</evidence>
<evidence type="ECO:0000256" key="5">
    <source>
        <dbReference type="ARBA" id="ARBA00023273"/>
    </source>
</evidence>
<reference evidence="7" key="1">
    <citation type="submission" date="2020-04" db="EMBL/GenBank/DDBJ databases">
        <authorList>
            <person name="Zhang T."/>
        </authorList>
    </citation>
    <scope>NUCLEOTIDE SEQUENCE</scope>
    <source>
        <strain evidence="7">HKST-UBA01</strain>
    </source>
</reference>
<dbReference type="Pfam" id="PF22544">
    <property type="entry name" value="HYDIN_VesB_CFA65-like_Ig"/>
    <property type="match status" value="1"/>
</dbReference>
<name>A0A956RQU3_UNCEI</name>
<evidence type="ECO:0000259" key="6">
    <source>
        <dbReference type="Pfam" id="PF22544"/>
    </source>
</evidence>
<organism evidence="7 8">
    <name type="scientific">Eiseniibacteriota bacterium</name>
    <dbReference type="NCBI Taxonomy" id="2212470"/>
    <lineage>
        <taxon>Bacteria</taxon>
        <taxon>Candidatus Eiseniibacteriota</taxon>
    </lineage>
</organism>